<evidence type="ECO:0000313" key="3">
    <source>
        <dbReference type="Proteomes" id="UP000007954"/>
    </source>
</evidence>
<accession>G0LLA8</accession>
<feature type="region of interest" description="Disordered" evidence="1">
    <location>
        <begin position="90"/>
        <end position="125"/>
    </location>
</feature>
<gene>
    <name evidence="2" type="ordered locus">Hqrw_2908</name>
</gene>
<dbReference type="GeneID" id="12447685"/>
<dbReference type="SUPFAM" id="SSF109755">
    <property type="entry name" value="PhoU-like"/>
    <property type="match status" value="1"/>
</dbReference>
<proteinExistence type="predicted"/>
<dbReference type="OrthoDB" id="183156at2157"/>
<evidence type="ECO:0000313" key="2">
    <source>
        <dbReference type="EMBL" id="CCC40714.1"/>
    </source>
</evidence>
<name>G0LLA8_HALWC</name>
<feature type="compositionally biased region" description="Polar residues" evidence="1">
    <location>
        <begin position="116"/>
        <end position="125"/>
    </location>
</feature>
<dbReference type="Gene3D" id="1.10.10.10">
    <property type="entry name" value="Winged helix-like DNA-binding domain superfamily/Winged helix DNA-binding domain"/>
    <property type="match status" value="1"/>
</dbReference>
<dbReference type="KEGG" id="hwc:Hqrw_2908"/>
<dbReference type="EMBL" id="FR746099">
    <property type="protein sequence ID" value="CCC40714.1"/>
    <property type="molecule type" value="Genomic_DNA"/>
</dbReference>
<organism evidence="2 3">
    <name type="scientific">Haloquadratum walsbyi (strain DSM 16854 / JCM 12705 / C23)</name>
    <dbReference type="NCBI Taxonomy" id="768065"/>
    <lineage>
        <taxon>Archaea</taxon>
        <taxon>Methanobacteriati</taxon>
        <taxon>Methanobacteriota</taxon>
        <taxon>Stenosarchaea group</taxon>
        <taxon>Halobacteria</taxon>
        <taxon>Halobacteriales</taxon>
        <taxon>Haloferacaceae</taxon>
        <taxon>Haloquadratum</taxon>
    </lineage>
</organism>
<evidence type="ECO:0000256" key="1">
    <source>
        <dbReference type="SAM" id="MobiDB-lite"/>
    </source>
</evidence>
<dbReference type="HOGENOM" id="CLU_803169_0_0_2"/>
<reference evidence="2 3" key="1">
    <citation type="journal article" date="2011" name="PLoS ONE">
        <title>Haloquadratum walsbyi: limited diversity in a global pond.</title>
        <authorList>
            <person name="Dyall-Smith M."/>
            <person name="Pfeiffer F."/>
            <person name="Klee K."/>
            <person name="Palm P."/>
            <person name="Gross K."/>
            <person name="Schuster S.C."/>
            <person name="Rampp M."/>
            <person name="Oesterhelt D."/>
        </authorList>
    </citation>
    <scope>NUCLEOTIDE SEQUENCE [LARGE SCALE GENOMIC DNA]</scope>
    <source>
        <strain evidence="3">DSM 16854 / JCM 12705 / C23</strain>
    </source>
</reference>
<dbReference type="AlphaFoldDB" id="G0LLA8"/>
<sequence length="345" mass="37959">MSNRTWRRPHDATRQGRDATLAQVIDTIDQTAPPTKAALAEQIGISEQYASELLQDLKADNIVRKGYVVDNERVYQSVDIVSRLNNQTTSQATTTESAGADANQTHTARKTRDSGTDVSESNAQTGIDALSSTLTEGLQTTGNERSASVLDLLNRLNTVTTTQYHAAHDAFLDNKPDQPAGTLESLANERYSAVLSELKSYTLTTNWPGNRIAADLSTIATNLEIVGDRACFIADVVTREQPPATGVIEKRVSDIFEAGDAINSHLETILFECHLSAHEQLVALEKTVHRDLDELFELVTAYDPEMYGYLVTITRALERAIHYWVDAAELAVQVHSGLQPEHTRI</sequence>
<dbReference type="RefSeq" id="WP_014556263.1">
    <property type="nucleotide sequence ID" value="NC_017459.1"/>
</dbReference>
<dbReference type="Proteomes" id="UP000007954">
    <property type="component" value="Chromosome"/>
</dbReference>
<dbReference type="InterPro" id="IPR036388">
    <property type="entry name" value="WH-like_DNA-bd_sf"/>
</dbReference>
<protein>
    <submittedName>
        <fullName evidence="2">HTH domain protein</fullName>
    </submittedName>
</protein>